<dbReference type="Pfam" id="PF01636">
    <property type="entry name" value="APH"/>
    <property type="match status" value="1"/>
</dbReference>
<organism evidence="3 4">
    <name type="scientific">Planomonospora corallina</name>
    <dbReference type="NCBI Taxonomy" id="1806052"/>
    <lineage>
        <taxon>Bacteria</taxon>
        <taxon>Bacillati</taxon>
        <taxon>Actinomycetota</taxon>
        <taxon>Actinomycetes</taxon>
        <taxon>Streptosporangiales</taxon>
        <taxon>Streptosporangiaceae</taxon>
        <taxon>Planomonospora</taxon>
    </lineage>
</organism>
<dbReference type="InterPro" id="IPR011009">
    <property type="entry name" value="Kinase-like_dom_sf"/>
</dbReference>
<dbReference type="Proteomes" id="UP001595850">
    <property type="component" value="Unassembled WGS sequence"/>
</dbReference>
<reference evidence="4" key="1">
    <citation type="journal article" date="2019" name="Int. J. Syst. Evol. Microbiol.">
        <title>The Global Catalogue of Microorganisms (GCM) 10K type strain sequencing project: providing services to taxonomists for standard genome sequencing and annotation.</title>
        <authorList>
            <consortium name="The Broad Institute Genomics Platform"/>
            <consortium name="The Broad Institute Genome Sequencing Center for Infectious Disease"/>
            <person name="Wu L."/>
            <person name="Ma J."/>
        </authorList>
    </citation>
    <scope>NUCLEOTIDE SEQUENCE [LARGE SCALE GENOMIC DNA]</scope>
    <source>
        <strain evidence="4">TBRC 4489</strain>
    </source>
</reference>
<evidence type="ECO:0000313" key="3">
    <source>
        <dbReference type="EMBL" id="MFC4059662.1"/>
    </source>
</evidence>
<gene>
    <name evidence="3" type="ORF">ACFOWE_15260</name>
</gene>
<comment type="caution">
    <text evidence="3">The sequence shown here is derived from an EMBL/GenBank/DDBJ whole genome shotgun (WGS) entry which is preliminary data.</text>
</comment>
<evidence type="ECO:0000259" key="2">
    <source>
        <dbReference type="Pfam" id="PF01636"/>
    </source>
</evidence>
<dbReference type="EMBL" id="JBHSBM010000017">
    <property type="protein sequence ID" value="MFC4059662.1"/>
    <property type="molecule type" value="Genomic_DNA"/>
</dbReference>
<dbReference type="PANTHER" id="PTHR21310:SF42">
    <property type="entry name" value="BIFUNCTIONAL AAC_APH"/>
    <property type="match status" value="1"/>
</dbReference>
<keyword evidence="4" id="KW-1185">Reference proteome</keyword>
<dbReference type="PANTHER" id="PTHR21310">
    <property type="entry name" value="AMINOGLYCOSIDE PHOSPHOTRANSFERASE-RELATED-RELATED"/>
    <property type="match status" value="1"/>
</dbReference>
<dbReference type="Gene3D" id="3.30.200.20">
    <property type="entry name" value="Phosphorylase Kinase, domain 1"/>
    <property type="match status" value="1"/>
</dbReference>
<sequence>MTSDDPGSAPGGPGGVPGRPRAPEWEAEHEVLEAEAAELVGTRFPDLRGAPVRSLATGWDNTVHLVGERWVFRFPRRAVALPGVEREIAVLPVLAPRLPLALPVPDRVGRPSGAYPWPFWGAELIAGEELAEAELDGAARVRAATGIGAFLRALHDPDLARELAGRPGCVLPVDPMRRADPRVRAPMARERLARLAERGGWTPDPAVERLLAEGEQAGPPPGPAVVCHGDLHLRHLLVGPDGEATGVIDWGDLCLADPAVDLSLAYAGFDGRARTALLAAYGRPLGPERELAARVLAVFLCAVLADYAGSTGRARLLAASLTGLRRAVAR</sequence>
<feature type="domain" description="Aminoglycoside phosphotransferase" evidence="2">
    <location>
        <begin position="52"/>
        <end position="285"/>
    </location>
</feature>
<protein>
    <submittedName>
        <fullName evidence="3">Phosphotransferase</fullName>
    </submittedName>
</protein>
<name>A0ABV8I636_9ACTN</name>
<dbReference type="InterPro" id="IPR002575">
    <property type="entry name" value="Aminoglycoside_PTrfase"/>
</dbReference>
<dbReference type="InterPro" id="IPR051678">
    <property type="entry name" value="AGP_Transferase"/>
</dbReference>
<proteinExistence type="predicted"/>
<dbReference type="RefSeq" id="WP_377288141.1">
    <property type="nucleotide sequence ID" value="NZ_JBHSBM010000017.1"/>
</dbReference>
<accession>A0ABV8I636</accession>
<dbReference type="Gene3D" id="3.90.1200.10">
    <property type="match status" value="1"/>
</dbReference>
<evidence type="ECO:0000313" key="4">
    <source>
        <dbReference type="Proteomes" id="UP001595850"/>
    </source>
</evidence>
<dbReference type="SUPFAM" id="SSF56112">
    <property type="entry name" value="Protein kinase-like (PK-like)"/>
    <property type="match status" value="1"/>
</dbReference>
<evidence type="ECO:0000256" key="1">
    <source>
        <dbReference type="SAM" id="MobiDB-lite"/>
    </source>
</evidence>
<feature type="region of interest" description="Disordered" evidence="1">
    <location>
        <begin position="1"/>
        <end position="27"/>
    </location>
</feature>